<sequence>MSNKEKNITANMNRRWSSQIFHVEGFSSFVSSLMAIVVGLLVGFIVLLVSNPSQAVGGFMKIIMGGFVDMKNLGQVFYFATPIILTGLSVGFANKTGLFNIGASGQFIIGAYAAVYVGVKWTFLPGASHWIVALLAAMVAGALWGLLPGILNAYCNVNVVISCIMMNYIGMYTVNFLVTKTIFDSLKNQSKRVAANALLPKLGMDQLFKAGNSSSSVNAGIFIAIIAGIVIYIILEKTKFGYELKACGYNREASKYAGINEKRNIMLSMVIAGALSALGGALLYLAGSGKGIEVLDVLAAEGFNGIPVALLGLNNPIGIIFSGIFVAYLNVGGFNMQLYDFVPQVIEIIISVIIYFSAFALVIKGVIHSFAKRNDEHAANANAESTTVNVTKKGGEE</sequence>
<dbReference type="EMBL" id="FOCG01000001">
    <property type="protein sequence ID" value="SEM77154.1"/>
    <property type="molecule type" value="Genomic_DNA"/>
</dbReference>
<dbReference type="PANTHER" id="PTHR47089">
    <property type="entry name" value="ABC TRANSPORTER, PERMEASE PROTEIN"/>
    <property type="match status" value="1"/>
</dbReference>
<dbReference type="STRING" id="474960.SAMN05216180_1681"/>
<evidence type="ECO:0000313" key="7">
    <source>
        <dbReference type="EMBL" id="SEM77154.1"/>
    </source>
</evidence>
<dbReference type="InterPro" id="IPR001851">
    <property type="entry name" value="ABC_transp_permease"/>
</dbReference>
<feature type="transmembrane region" description="Helical" evidence="6">
    <location>
        <begin position="72"/>
        <end position="92"/>
    </location>
</feature>
<dbReference type="GO" id="GO:0005886">
    <property type="term" value="C:plasma membrane"/>
    <property type="evidence" value="ECO:0007669"/>
    <property type="project" value="UniProtKB-SubCell"/>
</dbReference>
<accession>A0A1H8B4T6</accession>
<dbReference type="GO" id="GO:0022857">
    <property type="term" value="F:transmembrane transporter activity"/>
    <property type="evidence" value="ECO:0007669"/>
    <property type="project" value="InterPro"/>
</dbReference>
<comment type="subcellular location">
    <subcellularLocation>
        <location evidence="1">Cell membrane</location>
        <topology evidence="1">Multi-pass membrane protein</topology>
    </subcellularLocation>
</comment>
<evidence type="ECO:0000313" key="8">
    <source>
        <dbReference type="Proteomes" id="UP000199158"/>
    </source>
</evidence>
<evidence type="ECO:0000256" key="2">
    <source>
        <dbReference type="ARBA" id="ARBA00022475"/>
    </source>
</evidence>
<evidence type="ECO:0000256" key="6">
    <source>
        <dbReference type="SAM" id="Phobius"/>
    </source>
</evidence>
<organism evidence="7 8">
    <name type="scientific">Hydrogenoanaerobacterium saccharovorans</name>
    <dbReference type="NCBI Taxonomy" id="474960"/>
    <lineage>
        <taxon>Bacteria</taxon>
        <taxon>Bacillati</taxon>
        <taxon>Bacillota</taxon>
        <taxon>Clostridia</taxon>
        <taxon>Eubacteriales</taxon>
        <taxon>Oscillospiraceae</taxon>
        <taxon>Hydrogenoanaerobacterium</taxon>
    </lineage>
</organism>
<evidence type="ECO:0000256" key="5">
    <source>
        <dbReference type="ARBA" id="ARBA00023136"/>
    </source>
</evidence>
<keyword evidence="8" id="KW-1185">Reference proteome</keyword>
<feature type="transmembrane region" description="Helical" evidence="6">
    <location>
        <begin position="131"/>
        <end position="151"/>
    </location>
</feature>
<dbReference type="PANTHER" id="PTHR47089:SF1">
    <property type="entry name" value="GUANOSINE ABC TRANSPORTER PERMEASE PROTEIN NUPP"/>
    <property type="match status" value="1"/>
</dbReference>
<reference evidence="7 8" key="1">
    <citation type="submission" date="2016-10" db="EMBL/GenBank/DDBJ databases">
        <authorList>
            <person name="de Groot N.N."/>
        </authorList>
    </citation>
    <scope>NUCLEOTIDE SEQUENCE [LARGE SCALE GENOMIC DNA]</scope>
    <source>
        <strain evidence="7 8">CGMCC 1.5070</strain>
    </source>
</reference>
<feature type="transmembrane region" description="Helical" evidence="6">
    <location>
        <begin position="217"/>
        <end position="235"/>
    </location>
</feature>
<dbReference type="CDD" id="cd06580">
    <property type="entry name" value="TM_PBP1_transp_TpRbsC_like"/>
    <property type="match status" value="1"/>
</dbReference>
<keyword evidence="4 6" id="KW-1133">Transmembrane helix</keyword>
<name>A0A1H8B4T6_9FIRM</name>
<feature type="transmembrane region" description="Helical" evidence="6">
    <location>
        <begin position="29"/>
        <end position="51"/>
    </location>
</feature>
<feature type="transmembrane region" description="Helical" evidence="6">
    <location>
        <begin position="98"/>
        <end position="119"/>
    </location>
</feature>
<evidence type="ECO:0000256" key="1">
    <source>
        <dbReference type="ARBA" id="ARBA00004651"/>
    </source>
</evidence>
<feature type="transmembrane region" description="Helical" evidence="6">
    <location>
        <begin position="157"/>
        <end position="178"/>
    </location>
</feature>
<dbReference type="Proteomes" id="UP000199158">
    <property type="component" value="Unassembled WGS sequence"/>
</dbReference>
<feature type="transmembrane region" description="Helical" evidence="6">
    <location>
        <begin position="265"/>
        <end position="287"/>
    </location>
</feature>
<feature type="transmembrane region" description="Helical" evidence="6">
    <location>
        <begin position="308"/>
        <end position="329"/>
    </location>
</feature>
<dbReference type="AlphaFoldDB" id="A0A1H8B4T6"/>
<evidence type="ECO:0000256" key="4">
    <source>
        <dbReference type="ARBA" id="ARBA00022989"/>
    </source>
</evidence>
<dbReference type="Pfam" id="PF02653">
    <property type="entry name" value="BPD_transp_2"/>
    <property type="match status" value="1"/>
</dbReference>
<keyword evidence="3 6" id="KW-0812">Transmembrane</keyword>
<proteinExistence type="predicted"/>
<keyword evidence="5 6" id="KW-0472">Membrane</keyword>
<gene>
    <name evidence="7" type="ORF">SAMN05216180_1681</name>
</gene>
<feature type="transmembrane region" description="Helical" evidence="6">
    <location>
        <begin position="341"/>
        <end position="363"/>
    </location>
</feature>
<evidence type="ECO:0000256" key="3">
    <source>
        <dbReference type="ARBA" id="ARBA00022692"/>
    </source>
</evidence>
<protein>
    <submittedName>
        <fullName evidence="7">Nucleoside ABC transporter membrane protein</fullName>
    </submittedName>
</protein>
<keyword evidence="2" id="KW-1003">Cell membrane</keyword>
<dbReference type="RefSeq" id="WP_341465117.1">
    <property type="nucleotide sequence ID" value="NZ_FOCG01000001.1"/>
</dbReference>